<dbReference type="GO" id="GO:0005737">
    <property type="term" value="C:cytoplasm"/>
    <property type="evidence" value="ECO:0007669"/>
    <property type="project" value="UniProtKB-SubCell"/>
</dbReference>
<keyword evidence="6" id="KW-0819">tRNA processing</keyword>
<evidence type="ECO:0000313" key="13">
    <source>
        <dbReference type="EMBL" id="QEN04266.1"/>
    </source>
</evidence>
<protein>
    <recommendedName>
        <fullName evidence="10">L-threonylcarbamoyladenylate synthase</fullName>
        <ecNumber evidence="3">2.7.7.87</ecNumber>
    </recommendedName>
    <alternativeName>
        <fullName evidence="10">L-threonylcarbamoyladenylate synthase</fullName>
    </alternativeName>
</protein>
<proteinExistence type="inferred from homology"/>
<keyword evidence="9" id="KW-0067">ATP-binding</keyword>
<evidence type="ECO:0000259" key="12">
    <source>
        <dbReference type="PROSITE" id="PS51163"/>
    </source>
</evidence>
<dbReference type="GO" id="GO:0000049">
    <property type="term" value="F:tRNA binding"/>
    <property type="evidence" value="ECO:0007669"/>
    <property type="project" value="TreeGrafter"/>
</dbReference>
<dbReference type="SUPFAM" id="SSF55821">
    <property type="entry name" value="YrdC/RibB"/>
    <property type="match status" value="1"/>
</dbReference>
<feature type="domain" description="YrdC-like" evidence="12">
    <location>
        <begin position="6"/>
        <end position="178"/>
    </location>
</feature>
<evidence type="ECO:0000256" key="4">
    <source>
        <dbReference type="ARBA" id="ARBA00022490"/>
    </source>
</evidence>
<dbReference type="PROSITE" id="PS51163">
    <property type="entry name" value="YRDC"/>
    <property type="match status" value="1"/>
</dbReference>
<dbReference type="GO" id="GO:0006450">
    <property type="term" value="P:regulation of translational fidelity"/>
    <property type="evidence" value="ECO:0007669"/>
    <property type="project" value="TreeGrafter"/>
</dbReference>
<dbReference type="InterPro" id="IPR050156">
    <property type="entry name" value="TC-AMP_synthase_SUA5"/>
</dbReference>
<evidence type="ECO:0000256" key="7">
    <source>
        <dbReference type="ARBA" id="ARBA00022695"/>
    </source>
</evidence>
<dbReference type="AlphaFoldDB" id="A0A5C1QC77"/>
<dbReference type="Pfam" id="PF01300">
    <property type="entry name" value="Sua5_yciO_yrdC"/>
    <property type="match status" value="1"/>
</dbReference>
<dbReference type="OrthoDB" id="9814580at2"/>
<dbReference type="InterPro" id="IPR006070">
    <property type="entry name" value="Sua5-like_dom"/>
</dbReference>
<keyword evidence="14" id="KW-1185">Reference proteome</keyword>
<evidence type="ECO:0000256" key="11">
    <source>
        <dbReference type="ARBA" id="ARBA00048366"/>
    </source>
</evidence>
<evidence type="ECO:0000256" key="6">
    <source>
        <dbReference type="ARBA" id="ARBA00022694"/>
    </source>
</evidence>
<keyword evidence="5" id="KW-0808">Transferase</keyword>
<dbReference type="GO" id="GO:0003725">
    <property type="term" value="F:double-stranded RNA binding"/>
    <property type="evidence" value="ECO:0007669"/>
    <property type="project" value="InterPro"/>
</dbReference>
<comment type="similarity">
    <text evidence="2">Belongs to the SUA5 family.</text>
</comment>
<dbReference type="NCBIfam" id="TIGR00057">
    <property type="entry name" value="L-threonylcarbamoyladenylate synthase"/>
    <property type="match status" value="1"/>
</dbReference>
<dbReference type="PANTHER" id="PTHR17490">
    <property type="entry name" value="SUA5"/>
    <property type="match status" value="1"/>
</dbReference>
<evidence type="ECO:0000256" key="1">
    <source>
        <dbReference type="ARBA" id="ARBA00004496"/>
    </source>
</evidence>
<keyword evidence="4" id="KW-0963">Cytoplasm</keyword>
<dbReference type="RefSeq" id="WP_149567514.1">
    <property type="nucleotide sequence ID" value="NZ_CP035807.1"/>
</dbReference>
<comment type="catalytic activity">
    <reaction evidence="11">
        <text>L-threonine + hydrogencarbonate + ATP = L-threonylcarbamoyladenylate + diphosphate + H2O</text>
        <dbReference type="Rhea" id="RHEA:36407"/>
        <dbReference type="ChEBI" id="CHEBI:15377"/>
        <dbReference type="ChEBI" id="CHEBI:17544"/>
        <dbReference type="ChEBI" id="CHEBI:30616"/>
        <dbReference type="ChEBI" id="CHEBI:33019"/>
        <dbReference type="ChEBI" id="CHEBI:57926"/>
        <dbReference type="ChEBI" id="CHEBI:73682"/>
        <dbReference type="EC" id="2.7.7.87"/>
    </reaction>
</comment>
<reference evidence="13 14" key="2">
    <citation type="submission" date="2019-09" db="EMBL/GenBank/DDBJ databases">
        <title>Complete Genome Sequence and Methylome Analysis of free living Spirochaetas.</title>
        <authorList>
            <person name="Leshcheva N."/>
            <person name="Mikheeva N."/>
        </authorList>
    </citation>
    <scope>NUCLEOTIDE SEQUENCE [LARGE SCALE GENOMIC DNA]</scope>
    <source>
        <strain evidence="13 14">P</strain>
    </source>
</reference>
<gene>
    <name evidence="13" type="ORF">EW093_05980</name>
</gene>
<evidence type="ECO:0000313" key="14">
    <source>
        <dbReference type="Proteomes" id="UP000323824"/>
    </source>
</evidence>
<dbReference type="GO" id="GO:0008033">
    <property type="term" value="P:tRNA processing"/>
    <property type="evidence" value="ECO:0007669"/>
    <property type="project" value="UniProtKB-KW"/>
</dbReference>
<dbReference type="KEGG" id="sper:EW093_05980"/>
<evidence type="ECO:0000256" key="8">
    <source>
        <dbReference type="ARBA" id="ARBA00022741"/>
    </source>
</evidence>
<dbReference type="PANTHER" id="PTHR17490:SF16">
    <property type="entry name" value="THREONYLCARBAMOYL-AMP SYNTHASE"/>
    <property type="match status" value="1"/>
</dbReference>
<sequence length="187" mass="20856">MILSKEDSFEEIIDILENNGVVIVPCDTIYGILGKSPDTDSIIRSIKGRGEAKPFLHLISSVIQFNNLSVIPFPEDLEQYWPGPLTVVTTVKKGGTIAYRLPADPFLQDIVSHIECPLYSTSVNTSGQKHLWKINDIIDKFENKVDLIVDDGDYEGREPSTVIDITSTPYKLIRQGVLKLPSQLLSQ</sequence>
<dbReference type="EC" id="2.7.7.87" evidence="3"/>
<keyword evidence="8" id="KW-0547">Nucleotide-binding</keyword>
<dbReference type="GO" id="GO:0005524">
    <property type="term" value="F:ATP binding"/>
    <property type="evidence" value="ECO:0007669"/>
    <property type="project" value="UniProtKB-KW"/>
</dbReference>
<dbReference type="GO" id="GO:0061710">
    <property type="term" value="F:L-threonylcarbamoyladenylate synthase"/>
    <property type="evidence" value="ECO:0007669"/>
    <property type="project" value="UniProtKB-EC"/>
</dbReference>
<comment type="subcellular location">
    <subcellularLocation>
        <location evidence="1">Cytoplasm</location>
    </subcellularLocation>
</comment>
<dbReference type="InterPro" id="IPR017945">
    <property type="entry name" value="DHBP_synth_RibB-like_a/b_dom"/>
</dbReference>
<keyword evidence="7" id="KW-0548">Nucleotidyltransferase</keyword>
<name>A0A5C1QC77_9SPIO</name>
<evidence type="ECO:0000256" key="2">
    <source>
        <dbReference type="ARBA" id="ARBA00007663"/>
    </source>
</evidence>
<organism evidence="13 14">
    <name type="scientific">Thiospirochaeta perfilievii</name>
    <dbReference type="NCBI Taxonomy" id="252967"/>
    <lineage>
        <taxon>Bacteria</taxon>
        <taxon>Pseudomonadati</taxon>
        <taxon>Spirochaetota</taxon>
        <taxon>Spirochaetia</taxon>
        <taxon>Spirochaetales</taxon>
        <taxon>Spirochaetaceae</taxon>
        <taxon>Thiospirochaeta</taxon>
    </lineage>
</organism>
<accession>A0A5C1QC77</accession>
<dbReference type="Gene3D" id="3.90.870.10">
    <property type="entry name" value="DHBP synthase"/>
    <property type="match status" value="1"/>
</dbReference>
<evidence type="ECO:0000256" key="10">
    <source>
        <dbReference type="ARBA" id="ARBA00029774"/>
    </source>
</evidence>
<evidence type="ECO:0000256" key="9">
    <source>
        <dbReference type="ARBA" id="ARBA00022840"/>
    </source>
</evidence>
<dbReference type="EMBL" id="CP035807">
    <property type="protein sequence ID" value="QEN04266.1"/>
    <property type="molecule type" value="Genomic_DNA"/>
</dbReference>
<evidence type="ECO:0000256" key="5">
    <source>
        <dbReference type="ARBA" id="ARBA00022679"/>
    </source>
</evidence>
<dbReference type="Proteomes" id="UP000323824">
    <property type="component" value="Chromosome"/>
</dbReference>
<reference evidence="13 14" key="1">
    <citation type="submission" date="2019-02" db="EMBL/GenBank/DDBJ databases">
        <authorList>
            <person name="Fomenkov A."/>
            <person name="Dubinina G."/>
            <person name="Grabovich M."/>
            <person name="Vincze T."/>
            <person name="Roberts R.J."/>
        </authorList>
    </citation>
    <scope>NUCLEOTIDE SEQUENCE [LARGE SCALE GENOMIC DNA]</scope>
    <source>
        <strain evidence="13 14">P</strain>
    </source>
</reference>
<evidence type="ECO:0000256" key="3">
    <source>
        <dbReference type="ARBA" id="ARBA00012584"/>
    </source>
</evidence>